<dbReference type="RefSeq" id="WP_007536462.1">
    <property type="nucleotide sequence ID" value="NZ_HF536773.1"/>
</dbReference>
<dbReference type="AlphaFoldDB" id="K0Q479"/>
<dbReference type="eggNOG" id="ENOG5033HRR">
    <property type="taxonomic scope" value="Bacteria"/>
</dbReference>
<evidence type="ECO:0008006" key="4">
    <source>
        <dbReference type="Google" id="ProtNLM"/>
    </source>
</evidence>
<proteinExistence type="predicted"/>
<evidence type="ECO:0000256" key="1">
    <source>
        <dbReference type="SAM" id="MobiDB-lite"/>
    </source>
</evidence>
<protein>
    <recommendedName>
        <fullName evidence="4">DUF2946 domain-containing protein</fullName>
    </recommendedName>
</protein>
<feature type="region of interest" description="Disordered" evidence="1">
    <location>
        <begin position="104"/>
        <end position="132"/>
    </location>
</feature>
<dbReference type="HOGENOM" id="CLU_157254_0_0_5"/>
<organism evidence="2 3">
    <name type="scientific">Rhizobium mesoamericanum STM3625</name>
    <dbReference type="NCBI Taxonomy" id="1211777"/>
    <lineage>
        <taxon>Bacteria</taxon>
        <taxon>Pseudomonadati</taxon>
        <taxon>Pseudomonadota</taxon>
        <taxon>Alphaproteobacteria</taxon>
        <taxon>Hyphomicrobiales</taxon>
        <taxon>Rhizobiaceae</taxon>
        <taxon>Rhizobium/Agrobacterium group</taxon>
        <taxon>Rhizobium</taxon>
    </lineage>
</organism>
<keyword evidence="3" id="KW-1185">Reference proteome</keyword>
<dbReference type="EMBL" id="CANI01000043">
    <property type="protein sequence ID" value="CCM79302.1"/>
    <property type="molecule type" value="Genomic_DNA"/>
</dbReference>
<gene>
    <name evidence="2" type="ORF">BN77_p10559</name>
</gene>
<sequence length="132" mass="13783">MSVVGSRLTEWLVRVICAIALLFAGSSYQAPGITSSAAAAAEFAQYILPDGTLPVICTDGSKGAAGHHDKSHARGCEACRISPSILLPLPDASKIAVLRISTRTAPPTMVEGRREGPHPPNKGPRAPPTPMF</sequence>
<dbReference type="STRING" id="1211777.BN77_p10559"/>
<name>K0Q479_9HYPH</name>
<feature type="compositionally biased region" description="Pro residues" evidence="1">
    <location>
        <begin position="118"/>
        <end position="132"/>
    </location>
</feature>
<evidence type="ECO:0000313" key="3">
    <source>
        <dbReference type="Proteomes" id="UP000009319"/>
    </source>
</evidence>
<accession>K0Q479</accession>
<dbReference type="Proteomes" id="UP000009319">
    <property type="component" value="Unassembled WGS sequence"/>
</dbReference>
<comment type="caution">
    <text evidence="2">The sequence shown here is derived from an EMBL/GenBank/DDBJ whole genome shotgun (WGS) entry which is preliminary data.</text>
</comment>
<evidence type="ECO:0000313" key="2">
    <source>
        <dbReference type="EMBL" id="CCM79302.1"/>
    </source>
</evidence>
<reference evidence="2 3" key="1">
    <citation type="journal article" date="2013" name="Genome Announc.">
        <title>Draft Genome Sequence of Rhizobium mesoamericanum STM3625, a Nitrogen-Fixing Symbiont of Mimosa pudica Isolated in French Guiana (South America).</title>
        <authorList>
            <person name="Moulin L."/>
            <person name="Mornico D."/>
            <person name="Melkonian R."/>
            <person name="Klonowska A."/>
        </authorList>
    </citation>
    <scope>NUCLEOTIDE SEQUENCE [LARGE SCALE GENOMIC DNA]</scope>
    <source>
        <strain evidence="2 3">STM3625</strain>
    </source>
</reference>